<evidence type="ECO:0000313" key="7">
    <source>
        <dbReference type="EMBL" id="HEF86720.1"/>
    </source>
</evidence>
<dbReference type="GO" id="GO:0022857">
    <property type="term" value="F:transmembrane transporter activity"/>
    <property type="evidence" value="ECO:0007669"/>
    <property type="project" value="InterPro"/>
</dbReference>
<evidence type="ECO:0000256" key="5">
    <source>
        <dbReference type="ARBA" id="ARBA00023136"/>
    </source>
</evidence>
<accession>A0A7C2FG49</accession>
<comment type="caution">
    <text evidence="7">The sequence shown here is derived from an EMBL/GenBank/DDBJ whole genome shotgun (WGS) entry which is preliminary data.</text>
</comment>
<dbReference type="Pfam" id="PF13520">
    <property type="entry name" value="AA_permease_2"/>
    <property type="match status" value="1"/>
</dbReference>
<name>A0A7C2FG49_9CREN</name>
<feature type="transmembrane region" description="Helical" evidence="6">
    <location>
        <begin position="7"/>
        <end position="29"/>
    </location>
</feature>
<evidence type="ECO:0000256" key="2">
    <source>
        <dbReference type="ARBA" id="ARBA00022475"/>
    </source>
</evidence>
<feature type="transmembrane region" description="Helical" evidence="6">
    <location>
        <begin position="482"/>
        <end position="504"/>
    </location>
</feature>
<dbReference type="PIRSF" id="PIRSF006060">
    <property type="entry name" value="AA_transporter"/>
    <property type="match status" value="1"/>
</dbReference>
<dbReference type="AlphaFoldDB" id="A0A7C2FG49"/>
<reference evidence="7" key="1">
    <citation type="journal article" date="2020" name="mSystems">
        <title>Genome- and Community-Level Interaction Insights into Carbon Utilization and Element Cycling Functions of Hydrothermarchaeota in Hydrothermal Sediment.</title>
        <authorList>
            <person name="Zhou Z."/>
            <person name="Liu Y."/>
            <person name="Xu W."/>
            <person name="Pan J."/>
            <person name="Luo Z.H."/>
            <person name="Li M."/>
        </authorList>
    </citation>
    <scope>NUCLEOTIDE SEQUENCE [LARGE SCALE GENOMIC DNA]</scope>
    <source>
        <strain evidence="7">SpSt-23</strain>
    </source>
</reference>
<keyword evidence="2" id="KW-1003">Cell membrane</keyword>
<feature type="transmembrane region" description="Helical" evidence="6">
    <location>
        <begin position="168"/>
        <end position="188"/>
    </location>
</feature>
<sequence length="509" mass="55527">MARAFKWYDLALWGIANSIASGLLIYSVQAIGSQGIYGADIVASYIFGGIAFLPIVLAMIQVGMYVREVGGPYVLISKTISPYMAFISVAFYMFASGALLTIGFLTSLSIEFLSTPIYLAGYYSGNSFLIGLGLVLNSTASVMVFSVIMVASIWMINTGGYGMVRKALYFTTLLPLIVLFALYSFTVISPSTISLIENKIVDSYGIMETVFNDEEAAKHLLQPLSPTDVRAATLNYSFIVFWSFLGLEIPAFLAGEVKEPEKSYVVGGFTAYLTVLLAYLFSSMVVKAAGSDLLAAYSYLYSNNPGLLQKFIELEIVPQPSLFLPFYLTLQNPPLLILLGFAGFLFFFNTALTSWASSLRAIHALSRDGFIPSYMGEFDSEKGVYPWANNIVFAGSLVGLALGLVSREFKIIRLILLRVFNFSYGVMITFLGFSLAIYGIVSLAGTVSKHRRHKVTLTVITGLLCFLIGLVIMVNAGVGATIYDFIGIMLAGLLISAMLLILVFHASRR</sequence>
<keyword evidence="4 6" id="KW-1133">Transmembrane helix</keyword>
<dbReference type="PANTHER" id="PTHR42770:SF7">
    <property type="entry name" value="MEMBRANE PROTEIN"/>
    <property type="match status" value="1"/>
</dbReference>
<gene>
    <name evidence="7" type="ORF">ENP55_00090</name>
</gene>
<feature type="transmembrane region" description="Helical" evidence="6">
    <location>
        <begin position="383"/>
        <end position="402"/>
    </location>
</feature>
<protein>
    <submittedName>
        <fullName evidence="7">Amino acid permease</fullName>
    </submittedName>
</protein>
<feature type="transmembrane region" description="Helical" evidence="6">
    <location>
        <begin position="234"/>
        <end position="253"/>
    </location>
</feature>
<dbReference type="InterPro" id="IPR002293">
    <property type="entry name" value="AA/rel_permease1"/>
</dbReference>
<feature type="transmembrane region" description="Helical" evidence="6">
    <location>
        <begin position="41"/>
        <end position="62"/>
    </location>
</feature>
<evidence type="ECO:0000256" key="1">
    <source>
        <dbReference type="ARBA" id="ARBA00004651"/>
    </source>
</evidence>
<feature type="transmembrane region" description="Helical" evidence="6">
    <location>
        <begin position="83"/>
        <end position="108"/>
    </location>
</feature>
<evidence type="ECO:0000256" key="3">
    <source>
        <dbReference type="ARBA" id="ARBA00022692"/>
    </source>
</evidence>
<organism evidence="7">
    <name type="scientific">Thermosphaera aggregans</name>
    <dbReference type="NCBI Taxonomy" id="54254"/>
    <lineage>
        <taxon>Archaea</taxon>
        <taxon>Thermoproteota</taxon>
        <taxon>Thermoprotei</taxon>
        <taxon>Desulfurococcales</taxon>
        <taxon>Desulfurococcaceae</taxon>
        <taxon>Thermosphaera</taxon>
    </lineage>
</organism>
<comment type="subcellular location">
    <subcellularLocation>
        <location evidence="1">Cell membrane</location>
        <topology evidence="1">Multi-pass membrane protein</topology>
    </subcellularLocation>
</comment>
<feature type="transmembrane region" description="Helical" evidence="6">
    <location>
        <begin position="422"/>
        <end position="443"/>
    </location>
</feature>
<dbReference type="Gene3D" id="1.20.1740.10">
    <property type="entry name" value="Amino acid/polyamine transporter I"/>
    <property type="match status" value="1"/>
</dbReference>
<evidence type="ECO:0000256" key="4">
    <source>
        <dbReference type="ARBA" id="ARBA00022989"/>
    </source>
</evidence>
<dbReference type="GO" id="GO:0005886">
    <property type="term" value="C:plasma membrane"/>
    <property type="evidence" value="ECO:0007669"/>
    <property type="project" value="UniProtKB-SubCell"/>
</dbReference>
<dbReference type="PANTHER" id="PTHR42770">
    <property type="entry name" value="AMINO ACID TRANSPORTER-RELATED"/>
    <property type="match status" value="1"/>
</dbReference>
<keyword evidence="3 6" id="KW-0812">Transmembrane</keyword>
<dbReference type="InterPro" id="IPR050367">
    <property type="entry name" value="APC_superfamily"/>
</dbReference>
<feature type="transmembrane region" description="Helical" evidence="6">
    <location>
        <begin position="265"/>
        <end position="286"/>
    </location>
</feature>
<feature type="transmembrane region" description="Helical" evidence="6">
    <location>
        <begin position="335"/>
        <end position="362"/>
    </location>
</feature>
<dbReference type="EMBL" id="DSJT01000003">
    <property type="protein sequence ID" value="HEF86720.1"/>
    <property type="molecule type" value="Genomic_DNA"/>
</dbReference>
<keyword evidence="5 6" id="KW-0472">Membrane</keyword>
<evidence type="ECO:0000256" key="6">
    <source>
        <dbReference type="SAM" id="Phobius"/>
    </source>
</evidence>
<feature type="transmembrane region" description="Helical" evidence="6">
    <location>
        <begin position="128"/>
        <end position="156"/>
    </location>
</feature>
<proteinExistence type="predicted"/>
<feature type="transmembrane region" description="Helical" evidence="6">
    <location>
        <begin position="455"/>
        <end position="476"/>
    </location>
</feature>